<keyword evidence="4" id="KW-1185">Reference proteome</keyword>
<sequence>MNNIRKIPLSRLGYDFISKEFIPDGKDEYHLRNIQNRSGIDYRNLSAFEIEVLVKNGNTTDNWNNILVSDAFNPELVKNCKFYGLIRIGKLEPYYLEFHGLKAEVGLYNSTIISCDLGDNVAINHVNYISHYIIGNEVVIVQVDEMKTSVNAKFGNGILKDGEEESSRIWLELCNENGGRKVIPFNGMQPGDAWLWSKYRDDSALLEKFITFTETEYKTEPGYYGKVGDRTVIKNTNIINDVWIGSDAYIKGANKLKNLTIKSNARGKSQIGEGCELVNGIIDFGCRIFYGVKAVRFVIASNSQLKYGARLINSYLGSNATISCCEVLNSLIFPAHEQHHNNSFLCAAVVSGQSNIPAGATIGSNHNSRGADGEIIAGRGFWPGLCVSLKHNSKFANFTILAKGDYDYELNIPIPFSLVSIQENTNSLVIMPAYWFMYNMYALQRNTFKYQDRDQRYEKIQNIEFDYLAPDTVNEMFSSLSLFEQLIGESYIRYINETKTEAAYDIKKTADELGKAMLEKKDPIISELEITAKGIENAKRPVKIIKIQQAYDIFKTMIRFYGINYLINHIEELENTSISELEKSLAKSSLRRNNWLNIGGQLMSEETIGSFREKVHTEKIKSWDDVHDFYRQEGDNYASQKRQHAITSLLELEKLKLKEITKERTLTWCEEVKRTKQWMVDSVESSRKKDYTNPFRKMMYDTQEELNEVLGKFEDNSFIKTQKTELEAFIKRVDDFTKRLNN</sequence>
<feature type="domain" description="DUF4954" evidence="1">
    <location>
        <begin position="42"/>
        <end position="486"/>
    </location>
</feature>
<reference evidence="3 4" key="1">
    <citation type="submission" date="2024-04" db="EMBL/GenBank/DDBJ databases">
        <title>Albibacterium profundi sp. nov., isolated from sediment of the Challenger Deep of Mariana Trench.</title>
        <authorList>
            <person name="Wang Y."/>
        </authorList>
    </citation>
    <scope>NUCLEOTIDE SEQUENCE [LARGE SCALE GENOMIC DNA]</scope>
    <source>
        <strain evidence="3 4">RHL897</strain>
    </source>
</reference>
<gene>
    <name evidence="3" type="ORF">WKR92_07075</name>
</gene>
<organism evidence="3 4">
    <name type="scientific">Albibacterium profundi</name>
    <dbReference type="NCBI Taxonomy" id="3134906"/>
    <lineage>
        <taxon>Bacteria</taxon>
        <taxon>Pseudomonadati</taxon>
        <taxon>Bacteroidota</taxon>
        <taxon>Sphingobacteriia</taxon>
        <taxon>Sphingobacteriales</taxon>
        <taxon>Sphingobacteriaceae</taxon>
        <taxon>Albibacterium</taxon>
    </lineage>
</organism>
<proteinExistence type="predicted"/>
<evidence type="ECO:0000313" key="3">
    <source>
        <dbReference type="EMBL" id="MFB5945590.1"/>
    </source>
</evidence>
<accession>A0ABV5CG78</accession>
<dbReference type="InterPro" id="IPR032533">
    <property type="entry name" value="DUF4954"/>
</dbReference>
<protein>
    <submittedName>
        <fullName evidence="3">DUF4954 family protein</fullName>
    </submittedName>
</protein>
<dbReference type="Proteomes" id="UP001580928">
    <property type="component" value="Unassembled WGS sequence"/>
</dbReference>
<dbReference type="Pfam" id="PF16314">
    <property type="entry name" value="DUF4954"/>
    <property type="match status" value="1"/>
</dbReference>
<evidence type="ECO:0000313" key="4">
    <source>
        <dbReference type="Proteomes" id="UP001580928"/>
    </source>
</evidence>
<dbReference type="Pfam" id="PF20683">
    <property type="entry name" value="DUF6819"/>
    <property type="match status" value="1"/>
</dbReference>
<evidence type="ECO:0000259" key="2">
    <source>
        <dbReference type="Pfam" id="PF20683"/>
    </source>
</evidence>
<feature type="domain" description="DUF6819" evidence="2">
    <location>
        <begin position="586"/>
        <end position="739"/>
    </location>
</feature>
<name>A0ABV5CG78_9SPHI</name>
<dbReference type="RefSeq" id="WP_375557125.1">
    <property type="nucleotide sequence ID" value="NZ_JBBVGT010000002.1"/>
</dbReference>
<dbReference type="Gene3D" id="2.160.10.10">
    <property type="entry name" value="Hexapeptide repeat proteins"/>
    <property type="match status" value="1"/>
</dbReference>
<dbReference type="InterPro" id="IPR049208">
    <property type="entry name" value="DUF6819"/>
</dbReference>
<evidence type="ECO:0000259" key="1">
    <source>
        <dbReference type="Pfam" id="PF16314"/>
    </source>
</evidence>
<comment type="caution">
    <text evidence="3">The sequence shown here is derived from an EMBL/GenBank/DDBJ whole genome shotgun (WGS) entry which is preliminary data.</text>
</comment>
<dbReference type="EMBL" id="JBBVGT010000002">
    <property type="protein sequence ID" value="MFB5945590.1"/>
    <property type="molecule type" value="Genomic_DNA"/>
</dbReference>